<dbReference type="InterPro" id="IPR003399">
    <property type="entry name" value="Mce/MlaD"/>
</dbReference>
<sequence>MENKSHAFLAGLFTIGLVAAVILTLLWFNRDNTERVPYDLISRTNVNGLNPEAAVRYRGLDVGKVQSIHFDPANPGQIVIRILVNKDAPMTHSTFANLGFQGVTGIAYVQLDDTGRDKAPLVSTPAHVARLYMRPSFLDELQQRGTTLLNQVQQLSTSLNRLFSRANRDEMMSMVAGIKSAADNLSDLTGKLAPAARQLPQTLDTLDRTLASTNRLATELSDPHGPLTRNLNSIGQAASQATASLAALQQTTIELSGTLEQESLPRFNVLSDQARTTMQSLGAAADTVSRNPRSLLFGVTPPTPGPGESGFAWPSTVPQN</sequence>
<dbReference type="Proteomes" id="UP000036700">
    <property type="component" value="Chromosome"/>
</dbReference>
<dbReference type="PANTHER" id="PTHR36698">
    <property type="entry name" value="BLL5892 PROTEIN"/>
    <property type="match status" value="1"/>
</dbReference>
<evidence type="ECO:0000313" key="4">
    <source>
        <dbReference type="EMBL" id="AKJ69276.1"/>
    </source>
</evidence>
<dbReference type="OrthoDB" id="5294672at2"/>
<feature type="transmembrane region" description="Helical" evidence="2">
    <location>
        <begin position="7"/>
        <end position="28"/>
    </location>
</feature>
<keyword evidence="5" id="KW-1185">Reference proteome</keyword>
<dbReference type="Pfam" id="PF02470">
    <property type="entry name" value="MlaD"/>
    <property type="match status" value="1"/>
</dbReference>
<keyword evidence="2" id="KW-0812">Transmembrane</keyword>
<name>A0A0G3EWW8_9BURK</name>
<reference evidence="5" key="1">
    <citation type="submission" date="2015-06" db="EMBL/GenBank/DDBJ databases">
        <authorList>
            <person name="Lim Y.L."/>
            <person name="Ee R."/>
            <person name="Yong D."/>
            <person name="How K.Y."/>
            <person name="Yin W.F."/>
            <person name="Chan K.G."/>
        </authorList>
    </citation>
    <scope>NUCLEOTIDE SEQUENCE [LARGE SCALE GENOMIC DNA]</scope>
    <source>
        <strain evidence="5">DSM 25325</strain>
    </source>
</reference>
<dbReference type="STRING" id="445709.ABW99_14695"/>
<proteinExistence type="predicted"/>
<keyword evidence="2" id="KW-0472">Membrane</keyword>
<keyword evidence="2" id="KW-1133">Transmembrane helix</keyword>
<evidence type="ECO:0000313" key="5">
    <source>
        <dbReference type="Proteomes" id="UP000036700"/>
    </source>
</evidence>
<dbReference type="PATRIC" id="fig|445709.3.peg.3111"/>
<feature type="domain" description="Mce/MlaD" evidence="3">
    <location>
        <begin position="44"/>
        <end position="112"/>
    </location>
</feature>
<dbReference type="AlphaFoldDB" id="A0A0G3EWW8"/>
<dbReference type="EMBL" id="CP011568">
    <property type="protein sequence ID" value="AKJ69276.1"/>
    <property type="molecule type" value="Genomic_DNA"/>
</dbReference>
<evidence type="ECO:0000259" key="3">
    <source>
        <dbReference type="Pfam" id="PF02470"/>
    </source>
</evidence>
<accession>A0A0G3EWW8</accession>
<organism evidence="4 5">
    <name type="scientific">Pandoraea thiooxydans</name>
    <dbReference type="NCBI Taxonomy" id="445709"/>
    <lineage>
        <taxon>Bacteria</taxon>
        <taxon>Pseudomonadati</taxon>
        <taxon>Pseudomonadota</taxon>
        <taxon>Betaproteobacteria</taxon>
        <taxon>Burkholderiales</taxon>
        <taxon>Burkholderiaceae</taxon>
        <taxon>Pandoraea</taxon>
    </lineage>
</organism>
<protein>
    <submittedName>
        <fullName evidence="4">ABC transporter substrate-binding protein</fullName>
    </submittedName>
</protein>
<evidence type="ECO:0000256" key="2">
    <source>
        <dbReference type="SAM" id="Phobius"/>
    </source>
</evidence>
<gene>
    <name evidence="4" type="ORF">ABW99_14695</name>
</gene>
<dbReference type="RefSeq" id="WP_047215173.1">
    <property type="nucleotide sequence ID" value="NZ_CP011568.3"/>
</dbReference>
<feature type="region of interest" description="Disordered" evidence="1">
    <location>
        <begin position="301"/>
        <end position="320"/>
    </location>
</feature>
<dbReference type="KEGG" id="ptx:ABW99_14695"/>
<dbReference type="PANTHER" id="PTHR36698:SF2">
    <property type="entry name" value="MCE_MLAD DOMAIN-CONTAINING PROTEIN"/>
    <property type="match status" value="1"/>
</dbReference>
<evidence type="ECO:0000256" key="1">
    <source>
        <dbReference type="SAM" id="MobiDB-lite"/>
    </source>
</evidence>